<dbReference type="AlphaFoldDB" id="B0MV55"/>
<gene>
    <name evidence="1" type="ORF">ALIPUT_01014</name>
</gene>
<dbReference type="HOGENOM" id="CLU_2713409_0_0_10"/>
<accession>B0MV55</accession>
<reference evidence="1" key="2">
    <citation type="submission" date="2013-09" db="EMBL/GenBank/DDBJ databases">
        <title>Draft genome sequence of Alistipes putredinis (DSM 17216).</title>
        <authorList>
            <person name="Sudarsanam P."/>
            <person name="Ley R."/>
            <person name="Guruge J."/>
            <person name="Turnbaugh P.J."/>
            <person name="Mahowald M."/>
            <person name="Liep D."/>
            <person name="Gordon J."/>
        </authorList>
    </citation>
    <scope>NUCLEOTIDE SEQUENCE</scope>
    <source>
        <strain evidence="1">DSM 17216</strain>
    </source>
</reference>
<comment type="caution">
    <text evidence="1">The sequence shown here is derived from an EMBL/GenBank/DDBJ whole genome shotgun (WGS) entry which is preliminary data.</text>
</comment>
<organism evidence="1 2">
    <name type="scientific">Alistipes putredinis DSM 17216</name>
    <dbReference type="NCBI Taxonomy" id="445970"/>
    <lineage>
        <taxon>Bacteria</taxon>
        <taxon>Pseudomonadati</taxon>
        <taxon>Bacteroidota</taxon>
        <taxon>Bacteroidia</taxon>
        <taxon>Bacteroidales</taxon>
        <taxon>Rikenellaceae</taxon>
        <taxon>Alistipes</taxon>
    </lineage>
</organism>
<name>B0MV55_9BACT</name>
<protein>
    <submittedName>
        <fullName evidence="1">Uncharacterized protein</fullName>
    </submittedName>
</protein>
<evidence type="ECO:0000313" key="1">
    <source>
        <dbReference type="EMBL" id="EDS03952.1"/>
    </source>
</evidence>
<sequence length="72" mass="7969">MSHLEYCFSVGLCKDSASRKLCQIYLDATEAPPVFCKDRARGSRSVLSEAARGCLFAVKLVNFILSLPENIE</sequence>
<reference evidence="1" key="1">
    <citation type="submission" date="2007-10" db="EMBL/GenBank/DDBJ databases">
        <authorList>
            <person name="Fulton L."/>
            <person name="Clifton S."/>
            <person name="Fulton B."/>
            <person name="Xu J."/>
            <person name="Minx P."/>
            <person name="Pepin K.H."/>
            <person name="Johnson M."/>
            <person name="Thiruvilangam P."/>
            <person name="Bhonagiri V."/>
            <person name="Nash W.E."/>
            <person name="Mardis E.R."/>
            <person name="Wilson R.K."/>
        </authorList>
    </citation>
    <scope>NUCLEOTIDE SEQUENCE [LARGE SCALE GENOMIC DNA]</scope>
    <source>
        <strain evidence="1">DSM 17216</strain>
    </source>
</reference>
<dbReference type="Proteomes" id="UP000005819">
    <property type="component" value="Unassembled WGS sequence"/>
</dbReference>
<proteinExistence type="predicted"/>
<dbReference type="EMBL" id="ABFK02000017">
    <property type="protein sequence ID" value="EDS03952.1"/>
    <property type="molecule type" value="Genomic_DNA"/>
</dbReference>
<evidence type="ECO:0000313" key="2">
    <source>
        <dbReference type="Proteomes" id="UP000005819"/>
    </source>
</evidence>
<keyword evidence="2" id="KW-1185">Reference proteome</keyword>